<protein>
    <submittedName>
        <fullName evidence="9">Uncharacterized protein</fullName>
    </submittedName>
</protein>
<evidence type="ECO:0000256" key="5">
    <source>
        <dbReference type="ARBA" id="ARBA00023004"/>
    </source>
</evidence>
<evidence type="ECO:0000256" key="4">
    <source>
        <dbReference type="ARBA" id="ARBA00023002"/>
    </source>
</evidence>
<evidence type="ECO:0000259" key="8">
    <source>
        <dbReference type="Pfam" id="PF22290"/>
    </source>
</evidence>
<dbReference type="GO" id="GO:0016491">
    <property type="term" value="F:oxidoreductase activity"/>
    <property type="evidence" value="ECO:0007669"/>
    <property type="project" value="UniProtKB-KW"/>
</dbReference>
<gene>
    <name evidence="9" type="ORF">C5L14_22635</name>
</gene>
<dbReference type="Proteomes" id="UP000237682">
    <property type="component" value="Unassembled WGS sequence"/>
</dbReference>
<dbReference type="AlphaFoldDB" id="A0A2S9Q7B7"/>
<reference evidence="9 10" key="1">
    <citation type="submission" date="2018-02" db="EMBL/GenBank/DDBJ databases">
        <title>Whole genome sequencing of endophytic bacterium.</title>
        <authorList>
            <person name="Eedara R."/>
            <person name="Podile A.R."/>
        </authorList>
    </citation>
    <scope>NUCLEOTIDE SEQUENCE [LARGE SCALE GENOMIC DNA]</scope>
    <source>
        <strain evidence="9 10">RP1T</strain>
    </source>
</reference>
<proteinExistence type="predicted"/>
<dbReference type="InterPro" id="IPR054582">
    <property type="entry name" value="DmmA-like_N"/>
</dbReference>
<feature type="domain" description="Dimethylamine monooxygenase subunit DmmA-like C-terminal" evidence="7">
    <location>
        <begin position="140"/>
        <end position="183"/>
    </location>
</feature>
<evidence type="ECO:0000259" key="7">
    <source>
        <dbReference type="Pfam" id="PF22289"/>
    </source>
</evidence>
<keyword evidence="6" id="KW-0411">Iron-sulfur</keyword>
<dbReference type="GO" id="GO:0046872">
    <property type="term" value="F:metal ion binding"/>
    <property type="evidence" value="ECO:0007669"/>
    <property type="project" value="UniProtKB-KW"/>
</dbReference>
<name>A0A2S9Q7B7_9HYPH</name>
<evidence type="ECO:0000256" key="1">
    <source>
        <dbReference type="ARBA" id="ARBA00022630"/>
    </source>
</evidence>
<dbReference type="RefSeq" id="WP_105864345.1">
    <property type="nucleotide sequence ID" value="NZ_PUEJ01000009.1"/>
</dbReference>
<organism evidence="9 10">
    <name type="scientific">Labrys okinawensis</name>
    <dbReference type="NCBI Taxonomy" id="346911"/>
    <lineage>
        <taxon>Bacteria</taxon>
        <taxon>Pseudomonadati</taxon>
        <taxon>Pseudomonadota</taxon>
        <taxon>Alphaproteobacteria</taxon>
        <taxon>Hyphomicrobiales</taxon>
        <taxon>Xanthobacteraceae</taxon>
        <taxon>Labrys</taxon>
    </lineage>
</organism>
<keyword evidence="2" id="KW-0001">2Fe-2S</keyword>
<dbReference type="OrthoDB" id="6955242at2"/>
<keyword evidence="10" id="KW-1185">Reference proteome</keyword>
<dbReference type="GO" id="GO:0051537">
    <property type="term" value="F:2 iron, 2 sulfur cluster binding"/>
    <property type="evidence" value="ECO:0007669"/>
    <property type="project" value="UniProtKB-KW"/>
</dbReference>
<sequence>MLVSGIKSRPVYGTLAIRPGAKRHLFVADAEGGQAILDAAKTADNAFLDRAHIIYVPGGAAPKNLGEALRALGPDMYYEGPSIAAALPRLAQTLATAHMGTQIYLAGTEGLIGQAMKLAIEAGVDHLSIQTEHRGSQERRVQCVHCKGITEHVRTQPVKCAHCGLTLLVRDHYSRRIAAFQGVCIDAEEPGVVPPTEEAFP</sequence>
<evidence type="ECO:0000313" key="9">
    <source>
        <dbReference type="EMBL" id="PRH85253.1"/>
    </source>
</evidence>
<dbReference type="EMBL" id="PUEJ01000009">
    <property type="protein sequence ID" value="PRH85253.1"/>
    <property type="molecule type" value="Genomic_DNA"/>
</dbReference>
<keyword evidence="3" id="KW-0479">Metal-binding</keyword>
<dbReference type="InterPro" id="IPR048037">
    <property type="entry name" value="DmmA-like_C"/>
</dbReference>
<dbReference type="Pfam" id="PF22290">
    <property type="entry name" value="DmmA-like_N"/>
    <property type="match status" value="1"/>
</dbReference>
<evidence type="ECO:0000313" key="10">
    <source>
        <dbReference type="Proteomes" id="UP000237682"/>
    </source>
</evidence>
<evidence type="ECO:0000256" key="2">
    <source>
        <dbReference type="ARBA" id="ARBA00022714"/>
    </source>
</evidence>
<dbReference type="Pfam" id="PF22289">
    <property type="entry name" value="DmmA-like_C"/>
    <property type="match status" value="1"/>
</dbReference>
<keyword evidence="5" id="KW-0408">Iron</keyword>
<feature type="domain" description="Dimethylamine monooxygenase subunit DmmA-like N-terminal" evidence="8">
    <location>
        <begin position="5"/>
        <end position="129"/>
    </location>
</feature>
<keyword evidence="4" id="KW-0560">Oxidoreductase</keyword>
<dbReference type="NCBIfam" id="NF041259">
    <property type="entry name" value="mono_DmmA_fam"/>
    <property type="match status" value="1"/>
</dbReference>
<evidence type="ECO:0000256" key="6">
    <source>
        <dbReference type="ARBA" id="ARBA00023014"/>
    </source>
</evidence>
<keyword evidence="1" id="KW-0285">Flavoprotein</keyword>
<comment type="caution">
    <text evidence="9">The sequence shown here is derived from an EMBL/GenBank/DDBJ whole genome shotgun (WGS) entry which is preliminary data.</text>
</comment>
<accession>A0A2S9Q7B7</accession>
<evidence type="ECO:0000256" key="3">
    <source>
        <dbReference type="ARBA" id="ARBA00022723"/>
    </source>
</evidence>